<dbReference type="FunCoup" id="A3LMX3">
    <property type="interactions" value="239"/>
</dbReference>
<dbReference type="GeneID" id="4837031"/>
<evidence type="ECO:0000256" key="3">
    <source>
        <dbReference type="ARBA" id="ARBA00022448"/>
    </source>
</evidence>
<organism evidence="5 6">
    <name type="scientific">Scheffersomyces stipitis (strain ATCC 58785 / CBS 6054 / NBRC 10063 / NRRL Y-11545)</name>
    <name type="common">Yeast</name>
    <name type="synonym">Pichia stipitis</name>
    <dbReference type="NCBI Taxonomy" id="322104"/>
    <lineage>
        <taxon>Eukaryota</taxon>
        <taxon>Fungi</taxon>
        <taxon>Dikarya</taxon>
        <taxon>Ascomycota</taxon>
        <taxon>Saccharomycotina</taxon>
        <taxon>Pichiomycetes</taxon>
        <taxon>Debaryomycetaceae</taxon>
        <taxon>Scheffersomyces</taxon>
    </lineage>
</organism>
<dbReference type="SMR" id="A3LMX3"/>
<dbReference type="InterPro" id="IPR016024">
    <property type="entry name" value="ARM-type_fold"/>
</dbReference>
<evidence type="ECO:0000313" key="6">
    <source>
        <dbReference type="Proteomes" id="UP000002258"/>
    </source>
</evidence>
<gene>
    <name evidence="5" type="primary">PDR6</name>
    <name evidence="5" type="ORF">PICST_55413</name>
</gene>
<accession>A3LMX3</accession>
<dbReference type="OMA" id="WMLQYMN"/>
<dbReference type="Proteomes" id="UP000002258">
    <property type="component" value="Chromosome 2"/>
</dbReference>
<dbReference type="EMBL" id="CP000496">
    <property type="protein sequence ID" value="ABN64760.2"/>
    <property type="molecule type" value="Genomic_DNA"/>
</dbReference>
<protein>
    <submittedName>
        <fullName evidence="5">Member of the karyopherin-beta family</fullName>
    </submittedName>
</protein>
<dbReference type="InterPro" id="IPR051345">
    <property type="entry name" value="Importin_beta-like_NTR"/>
</dbReference>
<proteinExistence type="inferred from homology"/>
<dbReference type="InterPro" id="IPR011989">
    <property type="entry name" value="ARM-like"/>
</dbReference>
<keyword evidence="3" id="KW-0813">Transport</keyword>
<evidence type="ECO:0000256" key="2">
    <source>
        <dbReference type="ARBA" id="ARBA00007991"/>
    </source>
</evidence>
<dbReference type="Gene3D" id="1.25.10.10">
    <property type="entry name" value="Leucine-rich Repeat Variant"/>
    <property type="match status" value="1"/>
</dbReference>
<dbReference type="PANTHER" id="PTHR12363:SF33">
    <property type="entry name" value="IMPORTIN-13"/>
    <property type="match status" value="1"/>
</dbReference>
<dbReference type="PANTHER" id="PTHR12363">
    <property type="entry name" value="TRANSPORTIN 3 AND IMPORTIN 13"/>
    <property type="match status" value="1"/>
</dbReference>
<dbReference type="InParanoid" id="A3LMX3"/>
<dbReference type="AlphaFoldDB" id="A3LMX3"/>
<evidence type="ECO:0000313" key="5">
    <source>
        <dbReference type="EMBL" id="ABN64760.2"/>
    </source>
</evidence>
<dbReference type="OrthoDB" id="2016913at2759"/>
<keyword evidence="6" id="KW-1185">Reference proteome</keyword>
<dbReference type="eggNOG" id="KOG2022">
    <property type="taxonomic scope" value="Eukaryota"/>
</dbReference>
<reference evidence="5 6" key="1">
    <citation type="journal article" date="2007" name="Nat. Biotechnol.">
        <title>Genome sequence of the lignocellulose-bioconverting and xylose-fermenting yeast Pichia stipitis.</title>
        <authorList>
            <person name="Jeffries T.W."/>
            <person name="Grigoriev I.V."/>
            <person name="Grimwood J."/>
            <person name="Laplaza J.M."/>
            <person name="Aerts A."/>
            <person name="Salamov A."/>
            <person name="Schmutz J."/>
            <person name="Lindquist E."/>
            <person name="Dehal P."/>
            <person name="Shapiro H."/>
            <person name="Jin Y.S."/>
            <person name="Passoth V."/>
            <person name="Richardson P.M."/>
        </authorList>
    </citation>
    <scope>NUCLEOTIDE SEQUENCE [LARGE SCALE GENOMIC DNA]</scope>
    <source>
        <strain evidence="6">ATCC 58785 / CBS 6054 / NBRC 10063 / NRRL Y-11545</strain>
    </source>
</reference>
<name>A3LMX3_PICST</name>
<dbReference type="GO" id="GO:0006606">
    <property type="term" value="P:protein import into nucleus"/>
    <property type="evidence" value="ECO:0007669"/>
    <property type="project" value="TreeGrafter"/>
</dbReference>
<evidence type="ECO:0000256" key="4">
    <source>
        <dbReference type="ARBA" id="ARBA00023242"/>
    </source>
</evidence>
<dbReference type="STRING" id="322104.A3LMX3"/>
<dbReference type="SUPFAM" id="SSF48371">
    <property type="entry name" value="ARM repeat"/>
    <property type="match status" value="1"/>
</dbReference>
<keyword evidence="4" id="KW-0539">Nucleus</keyword>
<dbReference type="HOGENOM" id="CLU_011832_0_0_1"/>
<comment type="similarity">
    <text evidence="2">Belongs to the importin beta family.</text>
</comment>
<comment type="subcellular location">
    <subcellularLocation>
        <location evidence="1">Nucleus</location>
    </subcellularLocation>
</comment>
<dbReference type="KEGG" id="pic:PICST_55413"/>
<sequence length="1014" mass="116496">MADEWNIDQVVENIELLYLTNDSDRVRQIQSYLLPLQKSATGFELGQLLLQHVSKSCKYFGALTHTIYINTHLIVQVSNAIIDDIIALSNNIATRQDFDSNLFIIRKLVSNLCLLYLNHIDVYGVDPITTLLGRSRGVVDISNFNIQETFPTFSEIEIALFFICNSILIEDVCKRDPANLQKIHASIHASVFPNVNASLSYFNCKALPNSKALTLLILDCINSWVIYISVAENGSDQRYTENDDCQQLVTALLSQLGIRSQNAQELESEMEVLNKTFTVLTEIMETYPRIVAKHKQSLASNLFAKDGFGSLFMEKIISSHELSEEYSSEIENFVNLLIAYLNSAIIYISRNLYEPEVYQILDVILGLTNFRGNPISEERVSEQLLSFWEEFVNVYIDDSDNLETMLREKKVFDQFVETRNSLLLSVSAIYWQKIRYFANSPPEFVQYRLQVSELFILLYSLLNTSIYSTLCKNVQDKLIECQNSFSRNLLLDLEASLYLIYKVTDDLTFYDDDSTKELTPFINQFFSHQLVETIERYSTSDTDEINITLLNLLSAIPFFFKSDLGLKYLSPTFNFLFSIILNPGKRRLSLIGSKTVLKICQDSKEKLVEFLPTLELILLEMIKNVEIDFVIRERMVNSFISITQSLKDPVRMGENIFKILNQINLQADIINEKIEEYAVSLLSCINEIGKASQLPEDVEDYYTAAQSAQTDEYWTQDPLGIKTSILNVTALLSLKYEPLAQHTIATEKSCKILKNGLNEPINGPFRFELPVIFNYLIAKINKCNLPSIAFIFNLIETIVISNGAKLTAQNMDELIEKFFVEKKQLFESEVDLITTAISMFSTILERFPSLLVGLPVFQSEILDFALRGLKSHESFLIRATAKFWTNLIVLKRGKANDQEIVQNIMIHKLSLGSEKSLGYTLVDNAIVSFIDNPRSHLEYFYQLFRNLIGKYPLHFKNWLRSILIEVFKFRSRFTIQYVDQLVSKLMLTRGHRQANDVLKEFWLECNNLVDYKTV</sequence>
<dbReference type="RefSeq" id="XP_001382789.2">
    <property type="nucleotide sequence ID" value="XM_001382752.1"/>
</dbReference>
<dbReference type="GO" id="GO:0005737">
    <property type="term" value="C:cytoplasm"/>
    <property type="evidence" value="ECO:0007669"/>
    <property type="project" value="TreeGrafter"/>
</dbReference>
<evidence type="ECO:0000256" key="1">
    <source>
        <dbReference type="ARBA" id="ARBA00004123"/>
    </source>
</evidence>
<dbReference type="GO" id="GO:0005634">
    <property type="term" value="C:nucleus"/>
    <property type="evidence" value="ECO:0007669"/>
    <property type="project" value="UniProtKB-SubCell"/>
</dbReference>